<organism evidence="2 3">
    <name type="scientific">Kribbella antiqua</name>
    <dbReference type="NCBI Taxonomy" id="2512217"/>
    <lineage>
        <taxon>Bacteria</taxon>
        <taxon>Bacillati</taxon>
        <taxon>Actinomycetota</taxon>
        <taxon>Actinomycetes</taxon>
        <taxon>Propionibacteriales</taxon>
        <taxon>Kribbellaceae</taxon>
        <taxon>Kribbella</taxon>
    </lineage>
</organism>
<proteinExistence type="predicted"/>
<keyword evidence="1" id="KW-0472">Membrane</keyword>
<name>A0A4R2IRT6_9ACTN</name>
<evidence type="ECO:0000313" key="2">
    <source>
        <dbReference type="EMBL" id="TCO46869.1"/>
    </source>
</evidence>
<gene>
    <name evidence="2" type="ORF">EV646_106108</name>
</gene>
<keyword evidence="1" id="KW-1133">Transmembrane helix</keyword>
<feature type="transmembrane region" description="Helical" evidence="1">
    <location>
        <begin position="6"/>
        <end position="25"/>
    </location>
</feature>
<keyword evidence="1" id="KW-0812">Transmembrane</keyword>
<comment type="caution">
    <text evidence="2">The sequence shown here is derived from an EMBL/GenBank/DDBJ whole genome shotgun (WGS) entry which is preliminary data.</text>
</comment>
<sequence>MFHMTFPAITVGLSILLSVLYGIYWKTGNVIYLSLD</sequence>
<keyword evidence="3" id="KW-1185">Reference proteome</keyword>
<evidence type="ECO:0000313" key="3">
    <source>
        <dbReference type="Proteomes" id="UP000295573"/>
    </source>
</evidence>
<accession>A0A4R2IRT6</accession>
<dbReference type="EMBL" id="SLWR01000006">
    <property type="protein sequence ID" value="TCO46869.1"/>
    <property type="molecule type" value="Genomic_DNA"/>
</dbReference>
<dbReference type="Proteomes" id="UP000295573">
    <property type="component" value="Unassembled WGS sequence"/>
</dbReference>
<protein>
    <submittedName>
        <fullName evidence="2">Uncharacterized protein</fullName>
    </submittedName>
</protein>
<evidence type="ECO:0000256" key="1">
    <source>
        <dbReference type="SAM" id="Phobius"/>
    </source>
</evidence>
<dbReference type="AlphaFoldDB" id="A0A4R2IRT6"/>
<reference evidence="2 3" key="1">
    <citation type="journal article" date="2015" name="Stand. Genomic Sci.">
        <title>Genomic Encyclopedia of Bacterial and Archaeal Type Strains, Phase III: the genomes of soil and plant-associated and newly described type strains.</title>
        <authorList>
            <person name="Whitman W.B."/>
            <person name="Woyke T."/>
            <person name="Klenk H.P."/>
            <person name="Zhou Y."/>
            <person name="Lilburn T.G."/>
            <person name="Beck B.J."/>
            <person name="De Vos P."/>
            <person name="Vandamme P."/>
            <person name="Eisen J.A."/>
            <person name="Garrity G."/>
            <person name="Hugenholtz P."/>
            <person name="Kyrpides N.C."/>
        </authorList>
    </citation>
    <scope>NUCLEOTIDE SEQUENCE [LARGE SCALE GENOMIC DNA]</scope>
    <source>
        <strain evidence="2 3">VKM Ac-2541</strain>
    </source>
</reference>